<evidence type="ECO:0000313" key="4">
    <source>
        <dbReference type="Proteomes" id="UP000004136"/>
    </source>
</evidence>
<dbReference type="OrthoDB" id="2835886at2"/>
<proteinExistence type="predicted"/>
<comment type="caution">
    <text evidence="3">The sequence shown here is derived from an EMBL/GenBank/DDBJ whole genome shotgun (WGS) entry which is preliminary data.</text>
</comment>
<feature type="region of interest" description="Disordered" evidence="1">
    <location>
        <begin position="121"/>
        <end position="142"/>
    </location>
</feature>
<keyword evidence="2" id="KW-0732">Signal</keyword>
<name>J9BKN5_BACCE</name>
<organism evidence="3 4">
    <name type="scientific">Bacillus cereus HuA2-1</name>
    <dbReference type="NCBI Taxonomy" id="1053201"/>
    <lineage>
        <taxon>Bacteria</taxon>
        <taxon>Bacillati</taxon>
        <taxon>Bacillota</taxon>
        <taxon>Bacilli</taxon>
        <taxon>Bacillales</taxon>
        <taxon>Bacillaceae</taxon>
        <taxon>Bacillus</taxon>
        <taxon>Bacillus cereus group</taxon>
    </lineage>
</organism>
<evidence type="ECO:0000256" key="1">
    <source>
        <dbReference type="SAM" id="MobiDB-lite"/>
    </source>
</evidence>
<evidence type="ECO:0000313" key="3">
    <source>
        <dbReference type="EMBL" id="EJV74117.1"/>
    </source>
</evidence>
<feature type="chain" id="PRO_5003822165" evidence="2">
    <location>
        <begin position="28"/>
        <end position="256"/>
    </location>
</feature>
<dbReference type="AlphaFoldDB" id="J9BKN5"/>
<dbReference type="EMBL" id="AHDV01000062">
    <property type="protein sequence ID" value="EJV74117.1"/>
    <property type="molecule type" value="Genomic_DNA"/>
</dbReference>
<dbReference type="RefSeq" id="WP_002139819.1">
    <property type="nucleotide sequence ID" value="NZ_JH804676.1"/>
</dbReference>
<protein>
    <submittedName>
        <fullName evidence="3">Uncharacterized protein</fullName>
    </submittedName>
</protein>
<dbReference type="PATRIC" id="fig|1053201.3.peg.6085"/>
<feature type="signal peptide" evidence="2">
    <location>
        <begin position="1"/>
        <end position="27"/>
    </location>
</feature>
<reference evidence="3 4" key="1">
    <citation type="submission" date="2012-04" db="EMBL/GenBank/DDBJ databases">
        <title>The Genome Sequence of Bacillus cereus HuA2-1.</title>
        <authorList>
            <consortium name="The Broad Institute Genome Sequencing Platform"/>
            <consortium name="The Broad Institute Genome Sequencing Center for Infectious Disease"/>
            <person name="Feldgarden M."/>
            <person name="Van der Auwera G.A."/>
            <person name="Mahillon J."/>
            <person name="Duprez V."/>
            <person name="Timmery S."/>
            <person name="Mattelet C."/>
            <person name="Dierick K."/>
            <person name="Sun M."/>
            <person name="Yu Z."/>
            <person name="Zhu L."/>
            <person name="Hu X."/>
            <person name="Shank E.B."/>
            <person name="Swiecicka I."/>
            <person name="Hansen B.M."/>
            <person name="Andrup L."/>
            <person name="Young S.K."/>
            <person name="Zeng Q."/>
            <person name="Gargeya S."/>
            <person name="Fitzgerald M."/>
            <person name="Haas B."/>
            <person name="Abouelleil A."/>
            <person name="Alvarado L."/>
            <person name="Arachchi H.M."/>
            <person name="Berlin A."/>
            <person name="Chapman S.B."/>
            <person name="Goldberg J."/>
            <person name="Griggs A."/>
            <person name="Gujja S."/>
            <person name="Hansen M."/>
            <person name="Howarth C."/>
            <person name="Imamovic A."/>
            <person name="Larimer J."/>
            <person name="McCowen C."/>
            <person name="Montmayeur A."/>
            <person name="Murphy C."/>
            <person name="Neiman D."/>
            <person name="Pearson M."/>
            <person name="Priest M."/>
            <person name="Roberts A."/>
            <person name="Saif S."/>
            <person name="Shea T."/>
            <person name="Sisk P."/>
            <person name="Sykes S."/>
            <person name="Wortman J."/>
            <person name="Nusbaum C."/>
            <person name="Birren B."/>
        </authorList>
    </citation>
    <scope>NUCLEOTIDE SEQUENCE [LARGE SCALE GENOMIC DNA]</scope>
    <source>
        <strain evidence="3 4">HuA2-1</strain>
    </source>
</reference>
<evidence type="ECO:0000256" key="2">
    <source>
        <dbReference type="SAM" id="SignalP"/>
    </source>
</evidence>
<accession>J9BKN5</accession>
<sequence length="256" mass="28372">MKIGKKLATSVLALSLSIGTFASSSFANETDNPKKDIQSLQIEKDYQIKDIKENYSDKKVQERLVEKVNKGEMLDNINPAKEKLGKKEKLNDTTTLTTYPDGSKELSGIDLSEAKFFDEKGNEVQPKPQDIKGITGPQGSISGGTWTSGSGYSCLTGAKVFREKYSNFRASFKADFCTHQGAYDQISRIYAIDIDAPGGDFDIQGEGIFRQWENGTYSAYGGVNFKYSRTDGGSSTQYLYLRVGGDRYWEDSNIVN</sequence>
<dbReference type="Proteomes" id="UP000004136">
    <property type="component" value="Unassembled WGS sequence"/>
</dbReference>
<dbReference type="HOGENOM" id="CLU_1131794_0_0_9"/>
<gene>
    <name evidence="3" type="ORF">IG3_05939</name>
</gene>